<keyword evidence="3" id="KW-0807">Transducer</keyword>
<dbReference type="GO" id="GO:0006935">
    <property type="term" value="P:chemotaxis"/>
    <property type="evidence" value="ECO:0007669"/>
    <property type="project" value="UniProtKB-KW"/>
</dbReference>
<dbReference type="GO" id="GO:0004888">
    <property type="term" value="F:transmembrane signaling receptor activity"/>
    <property type="evidence" value="ECO:0007669"/>
    <property type="project" value="InterPro"/>
</dbReference>
<dbReference type="GO" id="GO:0007165">
    <property type="term" value="P:signal transduction"/>
    <property type="evidence" value="ECO:0007669"/>
    <property type="project" value="UniProtKB-KW"/>
</dbReference>
<dbReference type="PANTHER" id="PTHR43531">
    <property type="entry name" value="PROTEIN ICFG"/>
    <property type="match status" value="1"/>
</dbReference>
<reference evidence="8 9" key="1">
    <citation type="submission" date="2018-04" db="EMBL/GenBank/DDBJ databases">
        <title>Polynucleobacter sp. UH21B genome.</title>
        <authorList>
            <person name="Hahn M.W."/>
        </authorList>
    </citation>
    <scope>NUCLEOTIDE SEQUENCE [LARGE SCALE GENOMIC DNA]</scope>
    <source>
        <strain evidence="8 9">MWH-UH21B</strain>
    </source>
</reference>
<dbReference type="Proteomes" id="UP000503312">
    <property type="component" value="Chromosome"/>
</dbReference>
<dbReference type="GO" id="GO:0005886">
    <property type="term" value="C:plasma membrane"/>
    <property type="evidence" value="ECO:0007669"/>
    <property type="project" value="TreeGrafter"/>
</dbReference>
<accession>A0A6M9Q4S9</accession>
<feature type="coiled-coil region" evidence="4">
    <location>
        <begin position="113"/>
        <end position="140"/>
    </location>
</feature>
<gene>
    <name evidence="8" type="ORF">DCO17_08435</name>
</gene>
<evidence type="ECO:0000256" key="3">
    <source>
        <dbReference type="PROSITE-ProRule" id="PRU00284"/>
    </source>
</evidence>
<evidence type="ECO:0000256" key="2">
    <source>
        <dbReference type="ARBA" id="ARBA00029447"/>
    </source>
</evidence>
<evidence type="ECO:0000259" key="6">
    <source>
        <dbReference type="PROSITE" id="PS50111"/>
    </source>
</evidence>
<evidence type="ECO:0000256" key="4">
    <source>
        <dbReference type="SAM" id="Coils"/>
    </source>
</evidence>
<dbReference type="InterPro" id="IPR004089">
    <property type="entry name" value="MCPsignal_dom"/>
</dbReference>
<dbReference type="Pfam" id="PF18947">
    <property type="entry name" value="HAMP_2"/>
    <property type="match status" value="1"/>
</dbReference>
<dbReference type="InterPro" id="IPR051310">
    <property type="entry name" value="MCP_chemotaxis"/>
</dbReference>
<dbReference type="SMART" id="SM00283">
    <property type="entry name" value="MA"/>
    <property type="match status" value="1"/>
</dbReference>
<dbReference type="Pfam" id="PF12729">
    <property type="entry name" value="4HB_MCP_1"/>
    <property type="match status" value="1"/>
</dbReference>
<dbReference type="InterPro" id="IPR004090">
    <property type="entry name" value="Chemotax_Me-accpt_rcpt"/>
</dbReference>
<proteinExistence type="inferred from homology"/>
<evidence type="ECO:0000313" key="8">
    <source>
        <dbReference type="EMBL" id="QKM65256.1"/>
    </source>
</evidence>
<dbReference type="PROSITE" id="PS50885">
    <property type="entry name" value="HAMP"/>
    <property type="match status" value="3"/>
</dbReference>
<evidence type="ECO:0000313" key="9">
    <source>
        <dbReference type="Proteomes" id="UP000503312"/>
    </source>
</evidence>
<dbReference type="PROSITE" id="PS50111">
    <property type="entry name" value="CHEMOTAXIS_TRANSDUC_2"/>
    <property type="match status" value="1"/>
</dbReference>
<dbReference type="InterPro" id="IPR003660">
    <property type="entry name" value="HAMP_dom"/>
</dbReference>
<dbReference type="SUPFAM" id="SSF58104">
    <property type="entry name" value="Methyl-accepting chemotaxis protein (MCP) signaling domain"/>
    <property type="match status" value="1"/>
</dbReference>
<name>A0A6M9Q4S9_9BURK</name>
<dbReference type="InterPro" id="IPR024478">
    <property type="entry name" value="HlyB_4HB_MCP"/>
</dbReference>
<dbReference type="AlphaFoldDB" id="A0A6M9Q4S9"/>
<sequence>MIKNLSIKNKLILLVSPLLFFICLIGWDGMKTTNEGEKALTTMYVDRVECLGQLLNVRDGYSIYIMGATRKLVARSIGYDEALKSFDEGQALIEREWKTYLSTYLVPEEAAKADMVKEKMRAAEASLRTLRQNIKDKDGNAIARFADRGLAEAIDPIVFQLSGLSALQVRVAKEVYDEHLVTSSLSKKFLIAMIVLAIAISAYLSYKIILMITKPLEIANNAIEKMAAGNLDIEISDDGSHDEIGQIIRSTAAITKTLQKVERDLREQINAAKEGSLSARADARQHPGAFGNLVNGVNELMENLTAPMNEIANVMAKLASGDIRGRITGDYAGELKALKANVNRSLDALVSLLDSISNFATTIAKGDLTYQIEGNFQGEFAAIKQNLNAAVNQLSGVLNNVIETTEKVTVSATQTSAASKDVSEHAHNQTVNLVEISAAIEQTVSAISEIVRSTEKGAALAQKAADAAENGEETLSALSETVNGISEKNKQINQISELIGDIAEKTYVLALNAGLEALRAGNEGAGFGLIANKITALAEEVAEATRSIKSLISEATDTVEEGVHGAGSAKTAIHEIVDLSRQNGTTVQSIATSVEQQNSMMKTLKDKVLELKLIGQSTAAAAEEISVTMQSLVGTAQSLKKETDRIKTS</sequence>
<organism evidence="8 9">
    <name type="scientific">Polynucleobacter tropicus</name>
    <dbReference type="NCBI Taxonomy" id="1743174"/>
    <lineage>
        <taxon>Bacteria</taxon>
        <taxon>Pseudomonadati</taxon>
        <taxon>Pseudomonadota</taxon>
        <taxon>Betaproteobacteria</taxon>
        <taxon>Burkholderiales</taxon>
        <taxon>Burkholderiaceae</taxon>
        <taxon>Polynucleobacter</taxon>
    </lineage>
</organism>
<dbReference type="Gene3D" id="1.10.287.950">
    <property type="entry name" value="Methyl-accepting chemotaxis protein"/>
    <property type="match status" value="1"/>
</dbReference>
<keyword evidence="4" id="KW-0175">Coiled coil</keyword>
<dbReference type="EMBL" id="CP028942">
    <property type="protein sequence ID" value="QKM65256.1"/>
    <property type="molecule type" value="Genomic_DNA"/>
</dbReference>
<dbReference type="SMART" id="SM00304">
    <property type="entry name" value="HAMP"/>
    <property type="match status" value="2"/>
</dbReference>
<feature type="transmembrane region" description="Helical" evidence="5">
    <location>
        <begin position="189"/>
        <end position="206"/>
    </location>
</feature>
<comment type="similarity">
    <text evidence="2">Belongs to the methyl-accepting chemotaxis (MCP) protein family.</text>
</comment>
<evidence type="ECO:0000256" key="1">
    <source>
        <dbReference type="ARBA" id="ARBA00022500"/>
    </source>
</evidence>
<feature type="domain" description="HAMP" evidence="7">
    <location>
        <begin position="210"/>
        <end position="263"/>
    </location>
</feature>
<evidence type="ECO:0000259" key="7">
    <source>
        <dbReference type="PROSITE" id="PS50885"/>
    </source>
</evidence>
<keyword evidence="5" id="KW-0812">Transmembrane</keyword>
<dbReference type="SUPFAM" id="SSF158472">
    <property type="entry name" value="HAMP domain-like"/>
    <property type="match status" value="1"/>
</dbReference>
<feature type="domain" description="HAMP" evidence="7">
    <location>
        <begin position="356"/>
        <end position="399"/>
    </location>
</feature>
<protein>
    <submittedName>
        <fullName evidence="8">Methyl-accepting chemotaxis protein</fullName>
    </submittedName>
</protein>
<dbReference type="PANTHER" id="PTHR43531:SF11">
    <property type="entry name" value="METHYL-ACCEPTING CHEMOTAXIS PROTEIN 3"/>
    <property type="match status" value="1"/>
</dbReference>
<keyword evidence="9" id="KW-1185">Reference proteome</keyword>
<dbReference type="Pfam" id="PF00015">
    <property type="entry name" value="MCPsignal"/>
    <property type="match status" value="1"/>
</dbReference>
<dbReference type="PRINTS" id="PR00260">
    <property type="entry name" value="CHEMTRNSDUCR"/>
</dbReference>
<feature type="domain" description="Methyl-accepting transducer" evidence="6">
    <location>
        <begin position="404"/>
        <end position="633"/>
    </location>
</feature>
<dbReference type="RefSeq" id="WP_173956294.1">
    <property type="nucleotide sequence ID" value="NZ_CP028942.1"/>
</dbReference>
<feature type="domain" description="HAMP" evidence="7">
    <location>
        <begin position="302"/>
        <end position="354"/>
    </location>
</feature>
<dbReference type="Gene3D" id="1.20.120.1530">
    <property type="match status" value="1"/>
</dbReference>
<keyword evidence="5" id="KW-1133">Transmembrane helix</keyword>
<keyword evidence="5" id="KW-0472">Membrane</keyword>
<evidence type="ECO:0000256" key="5">
    <source>
        <dbReference type="SAM" id="Phobius"/>
    </source>
</evidence>
<dbReference type="Pfam" id="PF00672">
    <property type="entry name" value="HAMP"/>
    <property type="match status" value="2"/>
</dbReference>
<dbReference type="KEGG" id="ptrp:DCO17_08435"/>
<dbReference type="CDD" id="cd06225">
    <property type="entry name" value="HAMP"/>
    <property type="match status" value="1"/>
</dbReference>
<keyword evidence="1" id="KW-0145">Chemotaxis</keyword>